<dbReference type="STRING" id="280871.TL10_23900"/>
<reference evidence="2 3" key="1">
    <citation type="submission" date="2015-01" db="EMBL/GenBank/DDBJ databases">
        <title>Genome sequence of Mycobacterium llatzerense and Mycobacterium immunogenum recovered from brain abscess.</title>
        <authorList>
            <person name="Greninger A.L."/>
            <person name="Langelier C."/>
            <person name="Cunningham G."/>
            <person name="Chiu C.Y."/>
            <person name="Miller S."/>
        </authorList>
    </citation>
    <scope>NUCLEOTIDE SEQUENCE [LARGE SCALE GENOMIC DNA]</scope>
    <source>
        <strain evidence="2 3">CLUC14</strain>
    </source>
</reference>
<organism evidence="2 3">
    <name type="scientific">Mycolicibacterium llatzerense</name>
    <dbReference type="NCBI Taxonomy" id="280871"/>
    <lineage>
        <taxon>Bacteria</taxon>
        <taxon>Bacillati</taxon>
        <taxon>Actinomycetota</taxon>
        <taxon>Actinomycetes</taxon>
        <taxon>Mycobacteriales</taxon>
        <taxon>Mycobacteriaceae</taxon>
        <taxon>Mycolicibacterium</taxon>
    </lineage>
</organism>
<comment type="caution">
    <text evidence="2">The sequence shown here is derived from an EMBL/GenBank/DDBJ whole genome shotgun (WGS) entry which is preliminary data.</text>
</comment>
<protein>
    <submittedName>
        <fullName evidence="2">Uncharacterized protein</fullName>
    </submittedName>
</protein>
<dbReference type="Proteomes" id="UP000032221">
    <property type="component" value="Unassembled WGS sequence"/>
</dbReference>
<keyword evidence="1" id="KW-0732">Signal</keyword>
<sequence length="164" mass="17660">MTRFMSALAVLAVAVTLSPVAHADDRESTEACSWVSADEAAVFLGGPATAAPIRTQLPELSCAYRSSDEPQARRSLESDVRFADAFPWDAATTFQEVAAWPTATAVDGVGLKAVCTYEPNVTPPSTTLTVLLTGERIYRVTGSYVWRCDTLKAFAELAIARIDR</sequence>
<name>A0A0D1LF04_9MYCO</name>
<dbReference type="PATRIC" id="fig|280871.6.peg.4947"/>
<feature type="chain" id="PRO_5002242994" evidence="1">
    <location>
        <begin position="24"/>
        <end position="164"/>
    </location>
</feature>
<dbReference type="EMBL" id="JXST01000042">
    <property type="protein sequence ID" value="KIU14516.1"/>
    <property type="molecule type" value="Genomic_DNA"/>
</dbReference>
<dbReference type="RefSeq" id="WP_043987640.1">
    <property type="nucleotide sequence ID" value="NZ_JXST01000042.1"/>
</dbReference>
<accession>A0A0D1LF04</accession>
<dbReference type="OrthoDB" id="4640039at2"/>
<proteinExistence type="predicted"/>
<evidence type="ECO:0000313" key="2">
    <source>
        <dbReference type="EMBL" id="KIU14516.1"/>
    </source>
</evidence>
<evidence type="ECO:0000313" key="3">
    <source>
        <dbReference type="Proteomes" id="UP000032221"/>
    </source>
</evidence>
<feature type="signal peptide" evidence="1">
    <location>
        <begin position="1"/>
        <end position="23"/>
    </location>
</feature>
<evidence type="ECO:0000256" key="1">
    <source>
        <dbReference type="SAM" id="SignalP"/>
    </source>
</evidence>
<keyword evidence="3" id="KW-1185">Reference proteome</keyword>
<gene>
    <name evidence="2" type="ORF">TL10_23900</name>
</gene>
<dbReference type="AlphaFoldDB" id="A0A0D1LF04"/>